<dbReference type="EMBL" id="JANURM010000009">
    <property type="protein sequence ID" value="MDL0089237.1"/>
    <property type="molecule type" value="Genomic_DNA"/>
</dbReference>
<sequence length="111" mass="13301">MQNGFDEFSLEVADSIIKNCYWGNTNYTAKYLLENIDNRDFARKIFSAILENSKNLTYDLSILKDEYVVLFLKEWQNKSFNFNQEKMRLRVDALINAYIDSTYELRDKKWS</sequence>
<dbReference type="Proteomes" id="UP001173801">
    <property type="component" value="Unassembled WGS sequence"/>
</dbReference>
<dbReference type="RefSeq" id="WP_284937890.1">
    <property type="nucleotide sequence ID" value="NZ_JANURM010000009.1"/>
</dbReference>
<reference evidence="1" key="1">
    <citation type="submission" date="2022-08" db="EMBL/GenBank/DDBJ databases">
        <authorList>
            <person name="Wang H."/>
        </authorList>
    </citation>
    <scope>NUCLEOTIDE SEQUENCE</scope>
    <source>
        <strain evidence="1">PS10</strain>
    </source>
</reference>
<accession>A0ABT7HR86</accession>
<reference evidence="1" key="2">
    <citation type="journal article" date="2023" name="Microorganisms">
        <title>Isolation and Genomic Characteristics of Cat-Borne Campylobacter felis sp. nov. and Sheep-Borne Campylobacter ovis sp. nov.</title>
        <authorList>
            <person name="Wang H."/>
            <person name="Li Y."/>
            <person name="Gu Y."/>
            <person name="Zhou G."/>
            <person name="Chen X."/>
            <person name="Zhang X."/>
            <person name="Shao Z."/>
            <person name="Zhang J."/>
            <person name="Zhang M."/>
        </authorList>
    </citation>
    <scope>NUCLEOTIDE SEQUENCE</scope>
    <source>
        <strain evidence="1">PS10</strain>
    </source>
</reference>
<name>A0ABT7HR86_9BACT</name>
<evidence type="ECO:0000313" key="2">
    <source>
        <dbReference type="Proteomes" id="UP001173801"/>
    </source>
</evidence>
<comment type="caution">
    <text evidence="1">The sequence shown here is derived from an EMBL/GenBank/DDBJ whole genome shotgun (WGS) entry which is preliminary data.</text>
</comment>
<evidence type="ECO:0000313" key="1">
    <source>
        <dbReference type="EMBL" id="MDL0089237.1"/>
    </source>
</evidence>
<keyword evidence="2" id="KW-1185">Reference proteome</keyword>
<organism evidence="1 2">
    <name type="scientific">Campylobacter gastrosuis</name>
    <dbReference type="NCBI Taxonomy" id="2974576"/>
    <lineage>
        <taxon>Bacteria</taxon>
        <taxon>Pseudomonadati</taxon>
        <taxon>Campylobacterota</taxon>
        <taxon>Epsilonproteobacteria</taxon>
        <taxon>Campylobacterales</taxon>
        <taxon>Campylobacteraceae</taxon>
        <taxon>Campylobacter</taxon>
    </lineage>
</organism>
<protein>
    <submittedName>
        <fullName evidence="1">Uncharacterized protein</fullName>
    </submittedName>
</protein>
<gene>
    <name evidence="1" type="ORF">NYG85_07655</name>
</gene>
<proteinExistence type="predicted"/>